<dbReference type="Proteomes" id="UP001291623">
    <property type="component" value="Unassembled WGS sequence"/>
</dbReference>
<comment type="similarity">
    <text evidence="2">Belongs to the enoyl-CoA hydratase/isomerase family.</text>
</comment>
<feature type="domain" description="Enoyl-CoA hydratase/isomerase" evidence="3">
    <location>
        <begin position="3"/>
        <end position="68"/>
    </location>
</feature>
<comment type="caution">
    <text evidence="4">The sequence shown here is derived from an EMBL/GenBank/DDBJ whole genome shotgun (WGS) entry which is preliminary data.</text>
</comment>
<accession>A0AAE1SWV9</accession>
<dbReference type="InterPro" id="IPR032259">
    <property type="entry name" value="HIBYL-CoA-H"/>
</dbReference>
<feature type="domain" description="Enoyl-CoA hydratase/isomerase" evidence="3">
    <location>
        <begin position="142"/>
        <end position="247"/>
    </location>
</feature>
<dbReference type="EC" id="3.1.2.4" evidence="2"/>
<evidence type="ECO:0000256" key="1">
    <source>
        <dbReference type="ARBA" id="ARBA00022801"/>
    </source>
</evidence>
<dbReference type="AlphaFoldDB" id="A0AAE1SWV9"/>
<protein>
    <recommendedName>
        <fullName evidence="2">3-hydroxyisobutyryl-CoA hydrolase</fullName>
        <shortName evidence="2">HIB-CoA hydrolase</shortName>
        <shortName evidence="2">HIBYL-CoA-H</shortName>
        <ecNumber evidence="2">3.1.2.4</ecNumber>
    </recommendedName>
    <alternativeName>
        <fullName evidence="2">3-hydroxyisobutyryl-coenzyme A hydrolase</fullName>
    </alternativeName>
</protein>
<keyword evidence="1 2" id="KW-0378">Hydrolase</keyword>
<comment type="catalytic activity">
    <reaction evidence="2">
        <text>3-hydroxy-2-methylpropanoyl-CoA + H2O = 3-hydroxy-2-methylpropanoate + CoA + H(+)</text>
        <dbReference type="Rhea" id="RHEA:20888"/>
        <dbReference type="ChEBI" id="CHEBI:11805"/>
        <dbReference type="ChEBI" id="CHEBI:15377"/>
        <dbReference type="ChEBI" id="CHEBI:15378"/>
        <dbReference type="ChEBI" id="CHEBI:57287"/>
        <dbReference type="ChEBI" id="CHEBI:57340"/>
        <dbReference type="EC" id="3.1.2.4"/>
    </reaction>
</comment>
<comment type="pathway">
    <text evidence="2">Amino-acid degradation; L-valine degradation.</text>
</comment>
<keyword evidence="5" id="KW-1185">Reference proteome</keyword>
<name>A0AAE1SWV9_9SOLA</name>
<dbReference type="EMBL" id="JAVYJV010000002">
    <property type="protein sequence ID" value="KAK4377193.1"/>
    <property type="molecule type" value="Genomic_DNA"/>
</dbReference>
<dbReference type="Pfam" id="PF16113">
    <property type="entry name" value="ECH_2"/>
    <property type="match status" value="2"/>
</dbReference>
<evidence type="ECO:0000313" key="4">
    <source>
        <dbReference type="EMBL" id="KAK4377193.1"/>
    </source>
</evidence>
<dbReference type="InterPro" id="IPR029045">
    <property type="entry name" value="ClpP/crotonase-like_dom_sf"/>
</dbReference>
<organism evidence="4 5">
    <name type="scientific">Anisodus tanguticus</name>
    <dbReference type="NCBI Taxonomy" id="243964"/>
    <lineage>
        <taxon>Eukaryota</taxon>
        <taxon>Viridiplantae</taxon>
        <taxon>Streptophyta</taxon>
        <taxon>Embryophyta</taxon>
        <taxon>Tracheophyta</taxon>
        <taxon>Spermatophyta</taxon>
        <taxon>Magnoliopsida</taxon>
        <taxon>eudicotyledons</taxon>
        <taxon>Gunneridae</taxon>
        <taxon>Pentapetalae</taxon>
        <taxon>asterids</taxon>
        <taxon>lamiids</taxon>
        <taxon>Solanales</taxon>
        <taxon>Solanaceae</taxon>
        <taxon>Solanoideae</taxon>
        <taxon>Hyoscyameae</taxon>
        <taxon>Anisodus</taxon>
    </lineage>
</organism>
<dbReference type="SUPFAM" id="SSF52096">
    <property type="entry name" value="ClpP/crotonase"/>
    <property type="match status" value="1"/>
</dbReference>
<reference evidence="4" key="1">
    <citation type="submission" date="2023-12" db="EMBL/GenBank/DDBJ databases">
        <title>Genome assembly of Anisodus tanguticus.</title>
        <authorList>
            <person name="Wang Y.-J."/>
        </authorList>
    </citation>
    <scope>NUCLEOTIDE SEQUENCE</scope>
    <source>
        <strain evidence="4">KB-2021</strain>
        <tissue evidence="4">Leaf</tissue>
    </source>
</reference>
<evidence type="ECO:0000256" key="2">
    <source>
        <dbReference type="RuleBase" id="RU369070"/>
    </source>
</evidence>
<dbReference type="Gene3D" id="3.90.226.10">
    <property type="entry name" value="2-enoyl-CoA Hydratase, Chain A, domain 1"/>
    <property type="match status" value="2"/>
</dbReference>
<evidence type="ECO:0000259" key="3">
    <source>
        <dbReference type="Pfam" id="PF16113"/>
    </source>
</evidence>
<comment type="function">
    <text evidence="2">Hydrolyzes 3-hydroxyisobutyryl-CoA (HIBYL-CoA), a saline catabolite. Has high activity toward isobutyryl-CoA. Could be an isobutyryl-CoA dehydrogenase that functions in valine catabolism.</text>
</comment>
<dbReference type="InterPro" id="IPR045004">
    <property type="entry name" value="ECH_dom"/>
</dbReference>
<dbReference type="GO" id="GO:0003860">
    <property type="term" value="F:3-hydroxyisobutyryl-CoA hydrolase activity"/>
    <property type="evidence" value="ECO:0007669"/>
    <property type="project" value="UniProtKB-UniRule"/>
</dbReference>
<proteinExistence type="inferred from homology"/>
<evidence type="ECO:0000313" key="5">
    <source>
        <dbReference type="Proteomes" id="UP001291623"/>
    </source>
</evidence>
<dbReference type="PANTHER" id="PTHR43176">
    <property type="entry name" value="3-HYDROXYISOBUTYRYL-COA HYDROLASE-RELATED"/>
    <property type="match status" value="1"/>
</dbReference>
<dbReference type="PANTHER" id="PTHR43176:SF4">
    <property type="entry name" value="3-HYDROXYISOBUTYRYL-COA HYDROLASE-LIKE PROTEIN 1, MITOCHONDRIAL"/>
    <property type="match status" value="1"/>
</dbReference>
<dbReference type="GO" id="GO:0006574">
    <property type="term" value="P:L-valine catabolic process"/>
    <property type="evidence" value="ECO:0007669"/>
    <property type="project" value="UniProtKB-UniRule"/>
</dbReference>
<gene>
    <name evidence="4" type="ORF">RND71_003489</name>
</gene>
<sequence length="301" mass="34216">MQLYTSWKDDPDVWFIVLKGKGRAFCAGGDVINTYNMIKKGNIDECKELYQKIYSLAYVIGTYLKPQIFANPETLIGFHPDAGASFYLSHLPGYLGFVAMGNISCYEELIMHCMCSRVPLPNRRQAQWSGNDVLWSCYTLLSSKLPLIVEQLRKLMTDDPSLIGTSLAKFGDVVHLDQMSVLQRRSWVQAVETTSCRNARIETLNKCFSNETVEEIIDSLNFGNAWCISTLKRLREVSPLSLKVSLRSGVRAWMLDKDLSPKWDPPSLEHVTNDMVDEYFSSLTSFEPDLELPIQQRDAFA</sequence>